<organism evidence="3 4">
    <name type="scientific">Eschrichtius robustus</name>
    <name type="common">California gray whale</name>
    <name type="synonym">Eschrichtius gibbosus</name>
    <dbReference type="NCBI Taxonomy" id="9764"/>
    <lineage>
        <taxon>Eukaryota</taxon>
        <taxon>Metazoa</taxon>
        <taxon>Chordata</taxon>
        <taxon>Craniata</taxon>
        <taxon>Vertebrata</taxon>
        <taxon>Euteleostomi</taxon>
        <taxon>Mammalia</taxon>
        <taxon>Eutheria</taxon>
        <taxon>Laurasiatheria</taxon>
        <taxon>Artiodactyla</taxon>
        <taxon>Whippomorpha</taxon>
        <taxon>Cetacea</taxon>
        <taxon>Mysticeti</taxon>
        <taxon>Eschrichtiidae</taxon>
        <taxon>Eschrichtius</taxon>
    </lineage>
</organism>
<proteinExistence type="predicted"/>
<evidence type="ECO:0000256" key="2">
    <source>
        <dbReference type="SAM" id="Phobius"/>
    </source>
</evidence>
<evidence type="ECO:0000313" key="3">
    <source>
        <dbReference type="EMBL" id="KAJ8785881.1"/>
    </source>
</evidence>
<reference evidence="3 4" key="1">
    <citation type="submission" date="2022-11" db="EMBL/GenBank/DDBJ databases">
        <title>Whole genome sequence of Eschrichtius robustus ER-17-0199.</title>
        <authorList>
            <person name="Bruniche-Olsen A."/>
            <person name="Black A.N."/>
            <person name="Fields C.J."/>
            <person name="Walden K."/>
            <person name="Dewoody J.A."/>
        </authorList>
    </citation>
    <scope>NUCLEOTIDE SEQUENCE [LARGE SCALE GENOMIC DNA]</scope>
    <source>
        <strain evidence="3">ER-17-0199</strain>
        <tissue evidence="3">Blubber</tissue>
    </source>
</reference>
<comment type="caution">
    <text evidence="3">The sequence shown here is derived from an EMBL/GenBank/DDBJ whole genome shotgun (WGS) entry which is preliminary data.</text>
</comment>
<feature type="transmembrane region" description="Helical" evidence="2">
    <location>
        <begin position="120"/>
        <end position="139"/>
    </location>
</feature>
<keyword evidence="2" id="KW-0472">Membrane</keyword>
<accession>A0AB34H2L1</accession>
<evidence type="ECO:0000256" key="1">
    <source>
        <dbReference type="SAM" id="MobiDB-lite"/>
    </source>
</evidence>
<keyword evidence="2" id="KW-1133">Transmembrane helix</keyword>
<keyword evidence="2" id="KW-0812">Transmembrane</keyword>
<dbReference type="EMBL" id="JAIQCJ010002005">
    <property type="protein sequence ID" value="KAJ8785881.1"/>
    <property type="molecule type" value="Genomic_DNA"/>
</dbReference>
<dbReference type="AlphaFoldDB" id="A0AB34H2L1"/>
<name>A0AB34H2L1_ESCRO</name>
<evidence type="ECO:0000313" key="4">
    <source>
        <dbReference type="Proteomes" id="UP001159641"/>
    </source>
</evidence>
<dbReference type="Proteomes" id="UP001159641">
    <property type="component" value="Unassembled WGS sequence"/>
</dbReference>
<feature type="region of interest" description="Disordered" evidence="1">
    <location>
        <begin position="31"/>
        <end position="59"/>
    </location>
</feature>
<keyword evidence="4" id="KW-1185">Reference proteome</keyword>
<sequence>MNSYSVFPPSWWHVTRSPSCLSSHPFKLTGMTQCPRRTHPRTRSWEPHGRGSAAGGEDPRGSLPLLPSLPLVCDFLLPGAPPAPQPWYADQHFTLTLLSMLVILPLSAPREIGFQKYTSVLGTLAACYLALVIVAQYYLGPQDLAREPRLASR</sequence>
<evidence type="ECO:0008006" key="5">
    <source>
        <dbReference type="Google" id="ProtNLM"/>
    </source>
</evidence>
<gene>
    <name evidence="3" type="ORF">J1605_006841</name>
</gene>
<protein>
    <recommendedName>
        <fullName evidence="5">Amino acid transporter transmembrane domain-containing protein</fullName>
    </recommendedName>
</protein>